<evidence type="ECO:0000313" key="3">
    <source>
        <dbReference type="Proteomes" id="UP001180020"/>
    </source>
</evidence>
<dbReference type="Pfam" id="PF03372">
    <property type="entry name" value="Exo_endo_phos"/>
    <property type="match status" value="1"/>
</dbReference>
<evidence type="ECO:0000313" key="2">
    <source>
        <dbReference type="EMBL" id="KAK1298032.1"/>
    </source>
</evidence>
<name>A0AAV9D9S4_ACOCL</name>
<proteinExistence type="predicted"/>
<comment type="caution">
    <text evidence="2">The sequence shown here is derived from an EMBL/GenBank/DDBJ whole genome shotgun (WGS) entry which is preliminary data.</text>
</comment>
<dbReference type="InterPro" id="IPR036691">
    <property type="entry name" value="Endo/exonu/phosph_ase_sf"/>
</dbReference>
<dbReference type="InterPro" id="IPR005135">
    <property type="entry name" value="Endo/exonuclease/phosphatase"/>
</dbReference>
<accession>A0AAV9D9S4</accession>
<feature type="domain" description="Endonuclease/exonuclease/phosphatase" evidence="1">
    <location>
        <begin position="147"/>
        <end position="290"/>
    </location>
</feature>
<dbReference type="SUPFAM" id="SSF56219">
    <property type="entry name" value="DNase I-like"/>
    <property type="match status" value="1"/>
</dbReference>
<dbReference type="AlphaFoldDB" id="A0AAV9D9S4"/>
<dbReference type="Gene3D" id="3.60.10.10">
    <property type="entry name" value="Endonuclease/exonuclease/phosphatase"/>
    <property type="match status" value="1"/>
</dbReference>
<dbReference type="GO" id="GO:0003824">
    <property type="term" value="F:catalytic activity"/>
    <property type="evidence" value="ECO:0007669"/>
    <property type="project" value="InterPro"/>
</dbReference>
<organism evidence="2 3">
    <name type="scientific">Acorus calamus</name>
    <name type="common">Sweet flag</name>
    <dbReference type="NCBI Taxonomy" id="4465"/>
    <lineage>
        <taxon>Eukaryota</taxon>
        <taxon>Viridiplantae</taxon>
        <taxon>Streptophyta</taxon>
        <taxon>Embryophyta</taxon>
        <taxon>Tracheophyta</taxon>
        <taxon>Spermatophyta</taxon>
        <taxon>Magnoliopsida</taxon>
        <taxon>Liliopsida</taxon>
        <taxon>Acoraceae</taxon>
        <taxon>Acorus</taxon>
    </lineage>
</organism>
<gene>
    <name evidence="2" type="ORF">QJS10_CPB14g01222</name>
</gene>
<reference evidence="2" key="2">
    <citation type="submission" date="2023-06" db="EMBL/GenBank/DDBJ databases">
        <authorList>
            <person name="Ma L."/>
            <person name="Liu K.-W."/>
            <person name="Li Z."/>
            <person name="Hsiao Y.-Y."/>
            <person name="Qi Y."/>
            <person name="Fu T."/>
            <person name="Tang G."/>
            <person name="Zhang D."/>
            <person name="Sun W.-H."/>
            <person name="Liu D.-K."/>
            <person name="Li Y."/>
            <person name="Chen G.-Z."/>
            <person name="Liu X.-D."/>
            <person name="Liao X.-Y."/>
            <person name="Jiang Y.-T."/>
            <person name="Yu X."/>
            <person name="Hao Y."/>
            <person name="Huang J."/>
            <person name="Zhao X.-W."/>
            <person name="Ke S."/>
            <person name="Chen Y.-Y."/>
            <person name="Wu W.-L."/>
            <person name="Hsu J.-L."/>
            <person name="Lin Y.-F."/>
            <person name="Huang M.-D."/>
            <person name="Li C.-Y."/>
            <person name="Huang L."/>
            <person name="Wang Z.-W."/>
            <person name="Zhao X."/>
            <person name="Zhong W.-Y."/>
            <person name="Peng D.-H."/>
            <person name="Ahmad S."/>
            <person name="Lan S."/>
            <person name="Zhang J.-S."/>
            <person name="Tsai W.-C."/>
            <person name="Van De Peer Y."/>
            <person name="Liu Z.-J."/>
        </authorList>
    </citation>
    <scope>NUCLEOTIDE SEQUENCE</scope>
    <source>
        <strain evidence="2">CP</strain>
        <tissue evidence="2">Leaves</tissue>
    </source>
</reference>
<dbReference type="EMBL" id="JAUJYO010000014">
    <property type="protein sequence ID" value="KAK1298032.1"/>
    <property type="molecule type" value="Genomic_DNA"/>
</dbReference>
<protein>
    <recommendedName>
        <fullName evidence="1">Endonuclease/exonuclease/phosphatase domain-containing protein</fullName>
    </recommendedName>
</protein>
<sequence>MDRWVRSGPGSVLGLLASPPILVGFHPNRILGRLMSRGLSSPSSSVSLNGELLLEEDLCFSEEDPDERESDRAFPTVACLDPSPLAALESAELAERVSELVYDCEDSQVRLRGCFLRRFQRSLFHRLGWWFMVLRGSSKLFMYKFLCWNIRGLNDPCKKAAVKDVVLENGVNLVCLQETKMETFTSNNLRGIGNGRLSEFVFKASEGASGGIMLARNDRRWKKVDEREEKGPVLAKRYVFGRNGDKVWKTILFLEDKCGKIVRKNVFRRKYGFTETEKEASLARWNISHNGLRRQNSKRAIEEELRVLEDREESIPLSKEDRLGRASLKSSWFQWLRTEEAEWRERSRETWLKEGDNITKFFHKVANMRRRINHIRAMQSGDQVLEAQEDIEQLLVSHFTSAYKKDRHHIAVWVDEDLKKVPDHLWTELEAPFSADEVKKAVFGATSDKAPGPDGFGLRFF</sequence>
<keyword evidence="3" id="KW-1185">Reference proteome</keyword>
<reference evidence="2" key="1">
    <citation type="journal article" date="2023" name="Nat. Commun.">
        <title>Diploid and tetraploid genomes of Acorus and the evolution of monocots.</title>
        <authorList>
            <person name="Ma L."/>
            <person name="Liu K.W."/>
            <person name="Li Z."/>
            <person name="Hsiao Y.Y."/>
            <person name="Qi Y."/>
            <person name="Fu T."/>
            <person name="Tang G.D."/>
            <person name="Zhang D."/>
            <person name="Sun W.H."/>
            <person name="Liu D.K."/>
            <person name="Li Y."/>
            <person name="Chen G.Z."/>
            <person name="Liu X.D."/>
            <person name="Liao X.Y."/>
            <person name="Jiang Y.T."/>
            <person name="Yu X."/>
            <person name="Hao Y."/>
            <person name="Huang J."/>
            <person name="Zhao X.W."/>
            <person name="Ke S."/>
            <person name="Chen Y.Y."/>
            <person name="Wu W.L."/>
            <person name="Hsu J.L."/>
            <person name="Lin Y.F."/>
            <person name="Huang M.D."/>
            <person name="Li C.Y."/>
            <person name="Huang L."/>
            <person name="Wang Z.W."/>
            <person name="Zhao X."/>
            <person name="Zhong W.Y."/>
            <person name="Peng D.H."/>
            <person name="Ahmad S."/>
            <person name="Lan S."/>
            <person name="Zhang J.S."/>
            <person name="Tsai W.C."/>
            <person name="Van de Peer Y."/>
            <person name="Liu Z.J."/>
        </authorList>
    </citation>
    <scope>NUCLEOTIDE SEQUENCE</scope>
    <source>
        <strain evidence="2">CP</strain>
    </source>
</reference>
<dbReference type="Proteomes" id="UP001180020">
    <property type="component" value="Unassembled WGS sequence"/>
</dbReference>
<evidence type="ECO:0000259" key="1">
    <source>
        <dbReference type="Pfam" id="PF03372"/>
    </source>
</evidence>